<organism evidence="2 3">
    <name type="scientific">Liparis tanakae</name>
    <name type="common">Tanaka's snailfish</name>
    <dbReference type="NCBI Taxonomy" id="230148"/>
    <lineage>
        <taxon>Eukaryota</taxon>
        <taxon>Metazoa</taxon>
        <taxon>Chordata</taxon>
        <taxon>Craniata</taxon>
        <taxon>Vertebrata</taxon>
        <taxon>Euteleostomi</taxon>
        <taxon>Actinopterygii</taxon>
        <taxon>Neopterygii</taxon>
        <taxon>Teleostei</taxon>
        <taxon>Neoteleostei</taxon>
        <taxon>Acanthomorphata</taxon>
        <taxon>Eupercaria</taxon>
        <taxon>Perciformes</taxon>
        <taxon>Cottioidei</taxon>
        <taxon>Cottales</taxon>
        <taxon>Liparidae</taxon>
        <taxon>Liparis</taxon>
    </lineage>
</organism>
<gene>
    <name evidence="2" type="ORF">EYF80_058116</name>
</gene>
<name>A0A4Z2ES23_9TELE</name>
<sequence>MTSAHWASPPGDFSEGVPRSTVAGSFPPSSPLLRVPELPPLVPSGAGLALLFSWPRAPVVFHGVVHRLLAARSVFVGHPPQGHLPSLLMVDGAFFIHLPYRHHRSTDHPLIVLLEHLQPGVEPINGIPLHLFCSFIIRGGRGEDT</sequence>
<comment type="caution">
    <text evidence="2">The sequence shown here is derived from an EMBL/GenBank/DDBJ whole genome shotgun (WGS) entry which is preliminary data.</text>
</comment>
<dbReference type="Proteomes" id="UP000314294">
    <property type="component" value="Unassembled WGS sequence"/>
</dbReference>
<reference evidence="2 3" key="1">
    <citation type="submission" date="2019-03" db="EMBL/GenBank/DDBJ databases">
        <title>First draft genome of Liparis tanakae, snailfish: a comprehensive survey of snailfish specific genes.</title>
        <authorList>
            <person name="Kim W."/>
            <person name="Song I."/>
            <person name="Jeong J.-H."/>
            <person name="Kim D."/>
            <person name="Kim S."/>
            <person name="Ryu S."/>
            <person name="Song J.Y."/>
            <person name="Lee S.K."/>
        </authorList>
    </citation>
    <scope>NUCLEOTIDE SEQUENCE [LARGE SCALE GENOMIC DNA]</scope>
    <source>
        <tissue evidence="2">Muscle</tissue>
    </source>
</reference>
<proteinExistence type="predicted"/>
<protein>
    <submittedName>
        <fullName evidence="2">Uncharacterized protein</fullName>
    </submittedName>
</protein>
<evidence type="ECO:0000256" key="1">
    <source>
        <dbReference type="SAM" id="MobiDB-lite"/>
    </source>
</evidence>
<keyword evidence="3" id="KW-1185">Reference proteome</keyword>
<dbReference type="EMBL" id="SRLO01003204">
    <property type="protein sequence ID" value="TNN31726.1"/>
    <property type="molecule type" value="Genomic_DNA"/>
</dbReference>
<dbReference type="AlphaFoldDB" id="A0A4Z2ES23"/>
<evidence type="ECO:0000313" key="3">
    <source>
        <dbReference type="Proteomes" id="UP000314294"/>
    </source>
</evidence>
<feature type="region of interest" description="Disordered" evidence="1">
    <location>
        <begin position="1"/>
        <end position="20"/>
    </location>
</feature>
<evidence type="ECO:0000313" key="2">
    <source>
        <dbReference type="EMBL" id="TNN31726.1"/>
    </source>
</evidence>
<accession>A0A4Z2ES23</accession>